<proteinExistence type="predicted"/>
<reference evidence="1" key="1">
    <citation type="submission" date="2021-01" db="EMBL/GenBank/DDBJ databases">
        <title>Fulvivirga kasyanovii gen. nov., sp nov., a novel member of the phylum Bacteroidetes isolated from seawater in a mussel farm.</title>
        <authorList>
            <person name="Zhao L.-H."/>
            <person name="Wang Z.-J."/>
        </authorList>
    </citation>
    <scope>NUCLEOTIDE SEQUENCE</scope>
    <source>
        <strain evidence="1">2943</strain>
    </source>
</reference>
<comment type="caution">
    <text evidence="1">The sequence shown here is derived from an EMBL/GenBank/DDBJ whole genome shotgun (WGS) entry which is preliminary data.</text>
</comment>
<dbReference type="InterPro" id="IPR008620">
    <property type="entry name" value="FixH"/>
</dbReference>
<gene>
    <name evidence="1" type="ORF">JL102_07270</name>
</gene>
<organism evidence="1 2">
    <name type="scientific">Fulvivirga sediminis</name>
    <dbReference type="NCBI Taxonomy" id="2803949"/>
    <lineage>
        <taxon>Bacteria</taxon>
        <taxon>Pseudomonadati</taxon>
        <taxon>Bacteroidota</taxon>
        <taxon>Cytophagia</taxon>
        <taxon>Cytophagales</taxon>
        <taxon>Fulvivirgaceae</taxon>
        <taxon>Fulvivirga</taxon>
    </lineage>
</organism>
<dbReference type="Proteomes" id="UP000659388">
    <property type="component" value="Unassembled WGS sequence"/>
</dbReference>
<protein>
    <submittedName>
        <fullName evidence="1">FixH family protein</fullName>
    </submittedName>
</protein>
<sequence>MNWGTRIVIVFACFVALIATMITICMRQDVSLVAQDYYVQEIAYQDQIDRIKNASTLGGDQMQVDFDRNSSVLSLNIPNKTINKGEIHFFRPSDASLDKKYNIRLNDSGAQNFDLTTFKKGLWKIKINWNKDGKEYYEEQSIVI</sequence>
<dbReference type="Pfam" id="PF05751">
    <property type="entry name" value="FixH"/>
    <property type="match status" value="1"/>
</dbReference>
<name>A0A937F537_9BACT</name>
<dbReference type="AlphaFoldDB" id="A0A937F537"/>
<accession>A0A937F537</accession>
<dbReference type="RefSeq" id="WP_202243597.1">
    <property type="nucleotide sequence ID" value="NZ_JAESIY010000003.1"/>
</dbReference>
<dbReference type="EMBL" id="JAESIY010000003">
    <property type="protein sequence ID" value="MBL3655925.1"/>
    <property type="molecule type" value="Genomic_DNA"/>
</dbReference>
<evidence type="ECO:0000313" key="1">
    <source>
        <dbReference type="EMBL" id="MBL3655925.1"/>
    </source>
</evidence>
<evidence type="ECO:0000313" key="2">
    <source>
        <dbReference type="Proteomes" id="UP000659388"/>
    </source>
</evidence>
<keyword evidence="2" id="KW-1185">Reference proteome</keyword>